<name>A0A559MLA6_9HELO</name>
<comment type="caution">
    <text evidence="4">The sequence shown here is derived from an EMBL/GenBank/DDBJ whole genome shotgun (WGS) entry which is preliminary data.</text>
</comment>
<keyword evidence="5" id="KW-1185">Reference proteome</keyword>
<dbReference type="PANTHER" id="PTHR44472">
    <property type="entry name" value="DDB1- AND CUL4-ASSOCIATED FACTOR 4-RELATED"/>
    <property type="match status" value="1"/>
</dbReference>
<evidence type="ECO:0000256" key="3">
    <source>
        <dbReference type="SAM" id="MobiDB-lite"/>
    </source>
</evidence>
<accession>A0A559MLA6</accession>
<evidence type="ECO:0000256" key="1">
    <source>
        <dbReference type="ARBA" id="ARBA00022574"/>
    </source>
</evidence>
<dbReference type="EMBL" id="QGML01000085">
    <property type="protein sequence ID" value="TVY93742.1"/>
    <property type="molecule type" value="Genomic_DNA"/>
</dbReference>
<feature type="region of interest" description="Disordered" evidence="3">
    <location>
        <begin position="27"/>
        <end position="51"/>
    </location>
</feature>
<proteinExistence type="predicted"/>
<dbReference type="InterPro" id="IPR036322">
    <property type="entry name" value="WD40_repeat_dom_sf"/>
</dbReference>
<dbReference type="GO" id="GO:0080008">
    <property type="term" value="C:Cul4-RING E3 ubiquitin ligase complex"/>
    <property type="evidence" value="ECO:0007669"/>
    <property type="project" value="TreeGrafter"/>
</dbReference>
<dbReference type="PANTHER" id="PTHR44472:SF1">
    <property type="entry name" value="DDB1 AND CUL4 ASSOCIATED FACTOR 4"/>
    <property type="match status" value="1"/>
</dbReference>
<dbReference type="InterPro" id="IPR052254">
    <property type="entry name" value="CUL4-DDB1_E3_ligase_receptor"/>
</dbReference>
<keyword evidence="2" id="KW-0677">Repeat</keyword>
<dbReference type="Gene3D" id="2.130.10.10">
    <property type="entry name" value="YVTN repeat-like/Quinoprotein amine dehydrogenase"/>
    <property type="match status" value="1"/>
</dbReference>
<sequence length="524" mass="57947">MDGQIRDIPGYYYDKEKRKYFKIETKSPAGSAYSSQDVKRRKTVDDDKEKRAKQAIRERGRICRSKTLEASLAGQILSRELGQCHGLDAAQLLSDGLVPQGRLPAFLGQFCNPLFTLFHRTDLGPSLVDIRLARGDVLSAFRMNVDKSDRSDNHGSIEICHGPLTTDSIHSSQATRFLQVFGNAGHTTSLNTNEPYGSVVMTWLSGSTNSGIAITNMHYLRPPDAEPDEEFSGNISTLFGPGVDRGPEPNIFSSTAAPPDSPYLFAFGSSYGILGLRKSDFSLSWFKSDFYPRGENPSDVFALQFLADNHNILLSGGRKGILNIADLRVPNTSSEDVITHPSCITHIRQLDNHRIIVAGLNSHLCQYDLRFRKLTSTVSSRALGPKKHGSIPNSRRRDTSINNQESTLSTLQYPDFKNDSTINTGFDIDVETGTVAAAQEWDSVNPPVQLFSLHGGHKGVALKRVCLTLRPYIVTPHLQMPPDFAVNNPVKCLKFCRDIEGRMKSLYVGGSSHSIQRFAWAGVE</sequence>
<protein>
    <recommendedName>
        <fullName evidence="6">Myocyte-specific enhancer factor</fullName>
    </recommendedName>
</protein>
<dbReference type="SUPFAM" id="SSF50978">
    <property type="entry name" value="WD40 repeat-like"/>
    <property type="match status" value="1"/>
</dbReference>
<evidence type="ECO:0000313" key="4">
    <source>
        <dbReference type="EMBL" id="TVY93742.1"/>
    </source>
</evidence>
<feature type="region of interest" description="Disordered" evidence="3">
    <location>
        <begin position="380"/>
        <end position="404"/>
    </location>
</feature>
<organism evidence="4 5">
    <name type="scientific">Lachnellula willkommii</name>
    <dbReference type="NCBI Taxonomy" id="215461"/>
    <lineage>
        <taxon>Eukaryota</taxon>
        <taxon>Fungi</taxon>
        <taxon>Dikarya</taxon>
        <taxon>Ascomycota</taxon>
        <taxon>Pezizomycotina</taxon>
        <taxon>Leotiomycetes</taxon>
        <taxon>Helotiales</taxon>
        <taxon>Lachnaceae</taxon>
        <taxon>Lachnellula</taxon>
    </lineage>
</organism>
<keyword evidence="1" id="KW-0853">WD repeat</keyword>
<gene>
    <name evidence="4" type="ORF">LAWI1_G000641</name>
</gene>
<evidence type="ECO:0008006" key="6">
    <source>
        <dbReference type="Google" id="ProtNLM"/>
    </source>
</evidence>
<reference evidence="4 5" key="1">
    <citation type="submission" date="2018-05" db="EMBL/GenBank/DDBJ databases">
        <title>Genome sequencing and assembly of the regulated plant pathogen Lachnellula willkommii and related sister species for the development of diagnostic species identification markers.</title>
        <authorList>
            <person name="Giroux E."/>
            <person name="Bilodeau G."/>
        </authorList>
    </citation>
    <scope>NUCLEOTIDE SEQUENCE [LARGE SCALE GENOMIC DNA]</scope>
    <source>
        <strain evidence="4 5">CBS 172.35</strain>
    </source>
</reference>
<dbReference type="AlphaFoldDB" id="A0A559MLA6"/>
<evidence type="ECO:0000256" key="2">
    <source>
        <dbReference type="ARBA" id="ARBA00022737"/>
    </source>
</evidence>
<dbReference type="InterPro" id="IPR015943">
    <property type="entry name" value="WD40/YVTN_repeat-like_dom_sf"/>
</dbReference>
<dbReference type="Proteomes" id="UP000315522">
    <property type="component" value="Unassembled WGS sequence"/>
</dbReference>
<evidence type="ECO:0000313" key="5">
    <source>
        <dbReference type="Proteomes" id="UP000315522"/>
    </source>
</evidence>